<protein>
    <submittedName>
        <fullName evidence="3">Uncharacterized protein</fullName>
    </submittedName>
</protein>
<sequence length="212" mass="23189">MLPIRSICPPEYYMDEFNLDCYPCSDHCKSNKPWMKDNCKKSCPDVYGKLYGETTPTLTLPKPHSSSLIHLYVGLPVALMAISIVIIITAVVKRKMARVPQKEQGEQIELREVSHGQFQIGSISNTTTLLQQLSGQDNSLRSSQRSGSIRGDGNTSLPQQSSISNQASAAQYILLAHGSTVPIQINSAKDTLTQANSAEDRLLPGPIQESCA</sequence>
<feature type="region of interest" description="Disordered" evidence="1">
    <location>
        <begin position="135"/>
        <end position="161"/>
    </location>
</feature>
<evidence type="ECO:0000313" key="4">
    <source>
        <dbReference type="Proteomes" id="UP001208570"/>
    </source>
</evidence>
<proteinExistence type="predicted"/>
<organism evidence="3 4">
    <name type="scientific">Paralvinella palmiformis</name>
    <dbReference type="NCBI Taxonomy" id="53620"/>
    <lineage>
        <taxon>Eukaryota</taxon>
        <taxon>Metazoa</taxon>
        <taxon>Spiralia</taxon>
        <taxon>Lophotrochozoa</taxon>
        <taxon>Annelida</taxon>
        <taxon>Polychaeta</taxon>
        <taxon>Sedentaria</taxon>
        <taxon>Canalipalpata</taxon>
        <taxon>Terebellida</taxon>
        <taxon>Terebelliformia</taxon>
        <taxon>Alvinellidae</taxon>
        <taxon>Paralvinella</taxon>
    </lineage>
</organism>
<evidence type="ECO:0000256" key="1">
    <source>
        <dbReference type="SAM" id="MobiDB-lite"/>
    </source>
</evidence>
<dbReference type="AlphaFoldDB" id="A0AAD9JYP7"/>
<feature type="compositionally biased region" description="Polar residues" evidence="1">
    <location>
        <begin position="135"/>
        <end position="158"/>
    </location>
</feature>
<accession>A0AAD9JYP7</accession>
<keyword evidence="2" id="KW-0812">Transmembrane</keyword>
<evidence type="ECO:0000256" key="2">
    <source>
        <dbReference type="SAM" id="Phobius"/>
    </source>
</evidence>
<keyword evidence="4" id="KW-1185">Reference proteome</keyword>
<name>A0AAD9JYP7_9ANNE</name>
<gene>
    <name evidence="3" type="ORF">LSH36_115g03011</name>
</gene>
<comment type="caution">
    <text evidence="3">The sequence shown here is derived from an EMBL/GenBank/DDBJ whole genome shotgun (WGS) entry which is preliminary data.</text>
</comment>
<reference evidence="3" key="1">
    <citation type="journal article" date="2023" name="Mol. Biol. Evol.">
        <title>Third-Generation Sequencing Reveals the Adaptive Role of the Epigenome in Three Deep-Sea Polychaetes.</title>
        <authorList>
            <person name="Perez M."/>
            <person name="Aroh O."/>
            <person name="Sun Y."/>
            <person name="Lan Y."/>
            <person name="Juniper S.K."/>
            <person name="Young C.R."/>
            <person name="Angers B."/>
            <person name="Qian P.Y."/>
        </authorList>
    </citation>
    <scope>NUCLEOTIDE SEQUENCE</scope>
    <source>
        <strain evidence="3">P08H-3</strain>
    </source>
</reference>
<keyword evidence="2" id="KW-1133">Transmembrane helix</keyword>
<dbReference type="Proteomes" id="UP001208570">
    <property type="component" value="Unassembled WGS sequence"/>
</dbReference>
<evidence type="ECO:0000313" key="3">
    <source>
        <dbReference type="EMBL" id="KAK2161507.1"/>
    </source>
</evidence>
<keyword evidence="2" id="KW-0472">Membrane</keyword>
<feature type="transmembrane region" description="Helical" evidence="2">
    <location>
        <begin position="69"/>
        <end position="92"/>
    </location>
</feature>
<dbReference type="EMBL" id="JAODUP010000115">
    <property type="protein sequence ID" value="KAK2161507.1"/>
    <property type="molecule type" value="Genomic_DNA"/>
</dbReference>